<name>A0A0S3SUF5_PHAAN</name>
<reference evidence="2 3" key="1">
    <citation type="journal article" date="2015" name="Sci. Rep.">
        <title>The power of single molecule real-time sequencing technology in the de novo assembly of a eukaryotic genome.</title>
        <authorList>
            <person name="Sakai H."/>
            <person name="Naito K."/>
            <person name="Ogiso-Tanaka E."/>
            <person name="Takahashi Y."/>
            <person name="Iseki K."/>
            <person name="Muto C."/>
            <person name="Satou K."/>
            <person name="Teruya K."/>
            <person name="Shiroma A."/>
            <person name="Shimoji M."/>
            <person name="Hirano T."/>
            <person name="Itoh T."/>
            <person name="Kaga A."/>
            <person name="Tomooka N."/>
        </authorList>
    </citation>
    <scope>NUCLEOTIDE SEQUENCE [LARGE SCALE GENOMIC DNA]</scope>
    <source>
        <strain evidence="3">cv. Shumari</strain>
    </source>
</reference>
<dbReference type="Proteomes" id="UP000291084">
    <property type="component" value="Chromosome 8"/>
</dbReference>
<dbReference type="EMBL" id="AP015041">
    <property type="protein sequence ID" value="BAT96487.1"/>
    <property type="molecule type" value="Genomic_DNA"/>
</dbReference>
<organism evidence="2 3">
    <name type="scientific">Vigna angularis var. angularis</name>
    <dbReference type="NCBI Taxonomy" id="157739"/>
    <lineage>
        <taxon>Eukaryota</taxon>
        <taxon>Viridiplantae</taxon>
        <taxon>Streptophyta</taxon>
        <taxon>Embryophyta</taxon>
        <taxon>Tracheophyta</taxon>
        <taxon>Spermatophyta</taxon>
        <taxon>Magnoliopsida</taxon>
        <taxon>eudicotyledons</taxon>
        <taxon>Gunneridae</taxon>
        <taxon>Pentapetalae</taxon>
        <taxon>rosids</taxon>
        <taxon>fabids</taxon>
        <taxon>Fabales</taxon>
        <taxon>Fabaceae</taxon>
        <taxon>Papilionoideae</taxon>
        <taxon>50 kb inversion clade</taxon>
        <taxon>NPAAA clade</taxon>
        <taxon>indigoferoid/millettioid clade</taxon>
        <taxon>Phaseoleae</taxon>
        <taxon>Vigna</taxon>
    </lineage>
</organism>
<feature type="region of interest" description="Disordered" evidence="1">
    <location>
        <begin position="162"/>
        <end position="183"/>
    </location>
</feature>
<keyword evidence="3" id="KW-1185">Reference proteome</keyword>
<proteinExistence type="predicted"/>
<gene>
    <name evidence="2" type="primary">Vigan.08G343700</name>
    <name evidence="2" type="ORF">VIGAN_08343700</name>
</gene>
<accession>A0A0S3SUF5</accession>
<feature type="compositionally biased region" description="Pro residues" evidence="1">
    <location>
        <begin position="174"/>
        <end position="183"/>
    </location>
</feature>
<sequence length="183" mass="20246">PILSLFIYFCLHKLSGLKPERNGSVNGVVYVAGGKGRCPIARSKDSLFRIPLGFCSHLLHSSICQPRDKYLFSQPGILIKGVFPACIQPPPPNRPPRHHPLPVSAPLLLRTSHRATASSNQPPRHHLFQSWRRRKPQAPPEPFPTAAPLPFSLSSLFENGNPWRGSPLPVEAHGPPPLRTRPP</sequence>
<feature type="compositionally biased region" description="Pro residues" evidence="1">
    <location>
        <begin position="137"/>
        <end position="147"/>
    </location>
</feature>
<feature type="non-terminal residue" evidence="2">
    <location>
        <position position="1"/>
    </location>
</feature>
<feature type="region of interest" description="Disordered" evidence="1">
    <location>
        <begin position="114"/>
        <end position="149"/>
    </location>
</feature>
<protein>
    <submittedName>
        <fullName evidence="2">Uncharacterized protein</fullName>
    </submittedName>
</protein>
<evidence type="ECO:0000313" key="2">
    <source>
        <dbReference type="EMBL" id="BAT96487.1"/>
    </source>
</evidence>
<feature type="compositionally biased region" description="Basic residues" evidence="1">
    <location>
        <begin position="123"/>
        <end position="136"/>
    </location>
</feature>
<evidence type="ECO:0000313" key="3">
    <source>
        <dbReference type="Proteomes" id="UP000291084"/>
    </source>
</evidence>
<dbReference type="AlphaFoldDB" id="A0A0S3SUF5"/>
<evidence type="ECO:0000256" key="1">
    <source>
        <dbReference type="SAM" id="MobiDB-lite"/>
    </source>
</evidence>